<sequence length="196" mass="21364">MAPTSETLTPERILEATEEVLRRHGPAKATVVDVARALGVSHGSVYRHFRTKAALREAVTKRWLDRATATLTVIAEEDRDAESRLRDWLAALFAAKRSKAGDDPELFATYQVLTGDHGDAVAVHIDELTGQLARIIESGVDSGTFTTTDPATAARAVFHATGRFHDPGYARAWEKPGVMDDFTAVVDLVVRGLRAD</sequence>
<evidence type="ECO:0000259" key="5">
    <source>
        <dbReference type="PROSITE" id="PS50977"/>
    </source>
</evidence>
<dbReference type="PANTHER" id="PTHR30055:SF151">
    <property type="entry name" value="TRANSCRIPTIONAL REGULATORY PROTEIN"/>
    <property type="match status" value="1"/>
</dbReference>
<feature type="domain" description="HTH tetR-type" evidence="5">
    <location>
        <begin position="7"/>
        <end position="67"/>
    </location>
</feature>
<dbReference type="InterPro" id="IPR050109">
    <property type="entry name" value="HTH-type_TetR-like_transc_reg"/>
</dbReference>
<dbReference type="PROSITE" id="PS01081">
    <property type="entry name" value="HTH_TETR_1"/>
    <property type="match status" value="1"/>
</dbReference>
<dbReference type="InterPro" id="IPR023772">
    <property type="entry name" value="DNA-bd_HTH_TetR-type_CS"/>
</dbReference>
<accession>A0ABM7FHB7</accession>
<name>A0ABM7FHB7_9ACTN</name>
<dbReference type="EMBL" id="AP018448">
    <property type="protein sequence ID" value="BBC36499.1"/>
    <property type="molecule type" value="Genomic_DNA"/>
</dbReference>
<dbReference type="PRINTS" id="PR00455">
    <property type="entry name" value="HTHTETR"/>
</dbReference>
<protein>
    <recommendedName>
        <fullName evidence="5">HTH tetR-type domain-containing protein</fullName>
    </recommendedName>
</protein>
<dbReference type="Proteomes" id="UP001321542">
    <property type="component" value="Chromosome"/>
</dbReference>
<evidence type="ECO:0000313" key="6">
    <source>
        <dbReference type="EMBL" id="BBC36499.1"/>
    </source>
</evidence>
<keyword evidence="1" id="KW-0805">Transcription regulation</keyword>
<dbReference type="SUPFAM" id="SSF46689">
    <property type="entry name" value="Homeodomain-like"/>
    <property type="match status" value="1"/>
</dbReference>
<evidence type="ECO:0000256" key="4">
    <source>
        <dbReference type="PROSITE-ProRule" id="PRU00335"/>
    </source>
</evidence>
<keyword evidence="3" id="KW-0804">Transcription</keyword>
<dbReference type="InterPro" id="IPR036271">
    <property type="entry name" value="Tet_transcr_reg_TetR-rel_C_sf"/>
</dbReference>
<dbReference type="Gene3D" id="1.10.357.10">
    <property type="entry name" value="Tetracycline Repressor, domain 2"/>
    <property type="match status" value="1"/>
</dbReference>
<keyword evidence="7" id="KW-1185">Reference proteome</keyword>
<evidence type="ECO:0000313" key="7">
    <source>
        <dbReference type="Proteomes" id="UP001321542"/>
    </source>
</evidence>
<dbReference type="InterPro" id="IPR041478">
    <property type="entry name" value="TetR_C_27"/>
</dbReference>
<dbReference type="Pfam" id="PF17935">
    <property type="entry name" value="TetR_C_27"/>
    <property type="match status" value="1"/>
</dbReference>
<reference evidence="6 7" key="1">
    <citation type="journal article" date="2010" name="ChemBioChem">
        <title>Cloning and characterization of the biosynthetic gene cluster of 16-membered macrolide antibiotic FD-891: involvement of a dual functional cytochrome P450 monooxygenase catalyzing epoxidation and hydroxylation.</title>
        <authorList>
            <person name="Kudo F."/>
            <person name="Motegi A."/>
            <person name="Mizoue K."/>
            <person name="Eguchi T."/>
        </authorList>
    </citation>
    <scope>NUCLEOTIDE SEQUENCE [LARGE SCALE GENOMIC DNA]</scope>
    <source>
        <strain evidence="6 7">A-8890</strain>
    </source>
</reference>
<evidence type="ECO:0000256" key="3">
    <source>
        <dbReference type="ARBA" id="ARBA00023163"/>
    </source>
</evidence>
<dbReference type="Pfam" id="PF00440">
    <property type="entry name" value="TetR_N"/>
    <property type="match status" value="1"/>
</dbReference>
<evidence type="ECO:0000256" key="2">
    <source>
        <dbReference type="ARBA" id="ARBA00023125"/>
    </source>
</evidence>
<feature type="DNA-binding region" description="H-T-H motif" evidence="4">
    <location>
        <begin position="30"/>
        <end position="49"/>
    </location>
</feature>
<dbReference type="RefSeq" id="WP_286256754.1">
    <property type="nucleotide sequence ID" value="NZ_AP018448.1"/>
</dbReference>
<keyword evidence="2 4" id="KW-0238">DNA-binding</keyword>
<dbReference type="InterPro" id="IPR001647">
    <property type="entry name" value="HTH_TetR"/>
</dbReference>
<organism evidence="6 7">
    <name type="scientific">Streptomyces graminofaciens</name>
    <dbReference type="NCBI Taxonomy" id="68212"/>
    <lineage>
        <taxon>Bacteria</taxon>
        <taxon>Bacillati</taxon>
        <taxon>Actinomycetota</taxon>
        <taxon>Actinomycetes</taxon>
        <taxon>Kitasatosporales</taxon>
        <taxon>Streptomycetaceae</taxon>
        <taxon>Streptomyces</taxon>
    </lineage>
</organism>
<dbReference type="PANTHER" id="PTHR30055">
    <property type="entry name" value="HTH-TYPE TRANSCRIPTIONAL REGULATOR RUTR"/>
    <property type="match status" value="1"/>
</dbReference>
<reference evidence="6 7" key="2">
    <citation type="journal article" date="2023" name="ChemBioChem">
        <title>Acyltransferase Domain Exchange between Two Independent Type I Polyketide Synthases in the Same Producer Strain of Macrolide Antibiotics.</title>
        <authorList>
            <person name="Kudo F."/>
            <person name="Kishikawa K."/>
            <person name="Tsuboi K."/>
            <person name="Kido T."/>
            <person name="Usui T."/>
            <person name="Hashimoto J."/>
            <person name="Shin-Ya K."/>
            <person name="Miyanaga A."/>
            <person name="Eguchi T."/>
        </authorList>
    </citation>
    <scope>NUCLEOTIDE SEQUENCE [LARGE SCALE GENOMIC DNA]</scope>
    <source>
        <strain evidence="6 7">A-8890</strain>
    </source>
</reference>
<gene>
    <name evidence="6" type="ORF">SGFS_077930</name>
</gene>
<dbReference type="PROSITE" id="PS50977">
    <property type="entry name" value="HTH_TETR_2"/>
    <property type="match status" value="1"/>
</dbReference>
<proteinExistence type="predicted"/>
<evidence type="ECO:0000256" key="1">
    <source>
        <dbReference type="ARBA" id="ARBA00023015"/>
    </source>
</evidence>
<dbReference type="InterPro" id="IPR009057">
    <property type="entry name" value="Homeodomain-like_sf"/>
</dbReference>
<dbReference type="SUPFAM" id="SSF48498">
    <property type="entry name" value="Tetracyclin repressor-like, C-terminal domain"/>
    <property type="match status" value="1"/>
</dbReference>